<gene>
    <name evidence="2" type="ORF">Y1Q_0003305</name>
</gene>
<sequence>MRVGHVAKLMGWGCRSWVLQHVTLWFAAGLFPPPPPHDDMKLERRRCIQEERLQHANLHLFGLHRHFHSMLLAFRWLDKCPIHISSTVIVGSRT</sequence>
<dbReference type="EMBL" id="AKHW03006231">
    <property type="protein sequence ID" value="KYO22831.1"/>
    <property type="molecule type" value="Genomic_DNA"/>
</dbReference>
<keyword evidence="1" id="KW-0732">Signal</keyword>
<feature type="signal peptide" evidence="1">
    <location>
        <begin position="1"/>
        <end position="29"/>
    </location>
</feature>
<dbReference type="Proteomes" id="UP000050525">
    <property type="component" value="Unassembled WGS sequence"/>
</dbReference>
<evidence type="ECO:0008006" key="4">
    <source>
        <dbReference type="Google" id="ProtNLM"/>
    </source>
</evidence>
<dbReference type="AlphaFoldDB" id="A0A151ME95"/>
<evidence type="ECO:0000313" key="3">
    <source>
        <dbReference type="Proteomes" id="UP000050525"/>
    </source>
</evidence>
<accession>A0A151ME95</accession>
<evidence type="ECO:0000313" key="2">
    <source>
        <dbReference type="EMBL" id="KYO22831.1"/>
    </source>
</evidence>
<proteinExistence type="predicted"/>
<organism evidence="2 3">
    <name type="scientific">Alligator mississippiensis</name>
    <name type="common">American alligator</name>
    <dbReference type="NCBI Taxonomy" id="8496"/>
    <lineage>
        <taxon>Eukaryota</taxon>
        <taxon>Metazoa</taxon>
        <taxon>Chordata</taxon>
        <taxon>Craniata</taxon>
        <taxon>Vertebrata</taxon>
        <taxon>Euteleostomi</taxon>
        <taxon>Archelosauria</taxon>
        <taxon>Archosauria</taxon>
        <taxon>Crocodylia</taxon>
        <taxon>Alligatoridae</taxon>
        <taxon>Alligatorinae</taxon>
        <taxon>Alligator</taxon>
    </lineage>
</organism>
<reference evidence="2 3" key="1">
    <citation type="journal article" date="2012" name="Genome Biol.">
        <title>Sequencing three crocodilian genomes to illuminate the evolution of archosaurs and amniotes.</title>
        <authorList>
            <person name="St John J.A."/>
            <person name="Braun E.L."/>
            <person name="Isberg S.R."/>
            <person name="Miles L.G."/>
            <person name="Chong A.Y."/>
            <person name="Gongora J."/>
            <person name="Dalzell P."/>
            <person name="Moran C."/>
            <person name="Bed'hom B."/>
            <person name="Abzhanov A."/>
            <person name="Burgess S.C."/>
            <person name="Cooksey A.M."/>
            <person name="Castoe T.A."/>
            <person name="Crawford N.G."/>
            <person name="Densmore L.D."/>
            <person name="Drew J.C."/>
            <person name="Edwards S.V."/>
            <person name="Faircloth B.C."/>
            <person name="Fujita M.K."/>
            <person name="Greenwold M.J."/>
            <person name="Hoffmann F.G."/>
            <person name="Howard J.M."/>
            <person name="Iguchi T."/>
            <person name="Janes D.E."/>
            <person name="Khan S.Y."/>
            <person name="Kohno S."/>
            <person name="de Koning A.J."/>
            <person name="Lance S.L."/>
            <person name="McCarthy F.M."/>
            <person name="McCormack J.E."/>
            <person name="Merchant M.E."/>
            <person name="Peterson D.G."/>
            <person name="Pollock D.D."/>
            <person name="Pourmand N."/>
            <person name="Raney B.J."/>
            <person name="Roessler K.A."/>
            <person name="Sanford J.R."/>
            <person name="Sawyer R.H."/>
            <person name="Schmidt C.J."/>
            <person name="Triplett E.W."/>
            <person name="Tuberville T.D."/>
            <person name="Venegas-Anaya M."/>
            <person name="Howard J.T."/>
            <person name="Jarvis E.D."/>
            <person name="Guillette L.J.Jr."/>
            <person name="Glenn T.C."/>
            <person name="Green R.E."/>
            <person name="Ray D.A."/>
        </authorList>
    </citation>
    <scope>NUCLEOTIDE SEQUENCE [LARGE SCALE GENOMIC DNA]</scope>
    <source>
        <strain evidence="2">KSC_2009_1</strain>
    </source>
</reference>
<keyword evidence="3" id="KW-1185">Reference proteome</keyword>
<evidence type="ECO:0000256" key="1">
    <source>
        <dbReference type="SAM" id="SignalP"/>
    </source>
</evidence>
<name>A0A151ME95_ALLMI</name>
<protein>
    <recommendedName>
        <fullName evidence="4">Secreted protein</fullName>
    </recommendedName>
</protein>
<feature type="chain" id="PRO_5007585081" description="Secreted protein" evidence="1">
    <location>
        <begin position="30"/>
        <end position="94"/>
    </location>
</feature>
<comment type="caution">
    <text evidence="2">The sequence shown here is derived from an EMBL/GenBank/DDBJ whole genome shotgun (WGS) entry which is preliminary data.</text>
</comment>